<name>A0A3A5K4C4_9HYPH</name>
<keyword evidence="2" id="KW-1185">Reference proteome</keyword>
<organism evidence="1 2">
    <name type="scientific">Mesorhizobium waimense</name>
    <dbReference type="NCBI Taxonomy" id="1300307"/>
    <lineage>
        <taxon>Bacteria</taxon>
        <taxon>Pseudomonadati</taxon>
        <taxon>Pseudomonadota</taxon>
        <taxon>Alphaproteobacteria</taxon>
        <taxon>Hyphomicrobiales</taxon>
        <taxon>Phyllobacteriaceae</taxon>
        <taxon>Mesorhizobium</taxon>
    </lineage>
</organism>
<reference evidence="1 2" key="1">
    <citation type="submission" date="2018-09" db="EMBL/GenBank/DDBJ databases">
        <title>Mesorhizobium carmichaelinearum sp. nov. isolated from Carmichaelinea spp. root nodules in New Zealand.</title>
        <authorList>
            <person name="De Meyer S.E."/>
        </authorList>
    </citation>
    <scope>NUCLEOTIDE SEQUENCE [LARGE SCALE GENOMIC DNA]</scope>
    <source>
        <strain evidence="1 2">ICMP19557</strain>
    </source>
</reference>
<comment type="caution">
    <text evidence="1">The sequence shown here is derived from an EMBL/GenBank/DDBJ whole genome shotgun (WGS) entry which is preliminary data.</text>
</comment>
<dbReference type="RefSeq" id="WP_120018133.1">
    <property type="nucleotide sequence ID" value="NZ_QZWZ01000041.1"/>
</dbReference>
<gene>
    <name evidence="1" type="ORF">D3227_31745</name>
</gene>
<accession>A0A3A5K4C4</accession>
<evidence type="ECO:0000313" key="1">
    <source>
        <dbReference type="EMBL" id="RJT29641.1"/>
    </source>
</evidence>
<dbReference type="EMBL" id="QZWZ01000041">
    <property type="protein sequence ID" value="RJT29641.1"/>
    <property type="molecule type" value="Genomic_DNA"/>
</dbReference>
<proteinExistence type="predicted"/>
<dbReference type="OrthoDB" id="8084473at2"/>
<protein>
    <submittedName>
        <fullName evidence="1">Uncharacterized protein</fullName>
    </submittedName>
</protein>
<dbReference type="Proteomes" id="UP000272706">
    <property type="component" value="Unassembled WGS sequence"/>
</dbReference>
<sequence length="99" mass="10711">MRFVAVQEPDCTWAVFDTTVDEPTDYAGRVLFGLTLSEAQWFAAVANDEVSWRKSNPSGAHQCLVEPEPVIGAAWGNHQSAAHLPGCLLARIPVLTAFG</sequence>
<evidence type="ECO:0000313" key="2">
    <source>
        <dbReference type="Proteomes" id="UP000272706"/>
    </source>
</evidence>
<dbReference type="AlphaFoldDB" id="A0A3A5K4C4"/>